<reference evidence="2 3" key="1">
    <citation type="submission" date="2020-03" db="EMBL/GenBank/DDBJ databases">
        <title>Whole genome shotgun sequence of Phytohabitans suffuscus NBRC 105367.</title>
        <authorList>
            <person name="Komaki H."/>
            <person name="Tamura T."/>
        </authorList>
    </citation>
    <scope>NUCLEOTIDE SEQUENCE [LARGE SCALE GENOMIC DNA]</scope>
    <source>
        <strain evidence="2 3">NBRC 105367</strain>
    </source>
</reference>
<dbReference type="RefSeq" id="WP_173162103.1">
    <property type="nucleotide sequence ID" value="NZ_AP022871.1"/>
</dbReference>
<dbReference type="KEGG" id="psuu:Psuf_073250"/>
<evidence type="ECO:0000313" key="3">
    <source>
        <dbReference type="Proteomes" id="UP000503011"/>
    </source>
</evidence>
<protein>
    <submittedName>
        <fullName evidence="2">4-carboxymuconolactone decarboxylase</fullName>
    </submittedName>
</protein>
<evidence type="ECO:0000259" key="1">
    <source>
        <dbReference type="Pfam" id="PF02627"/>
    </source>
</evidence>
<dbReference type="PANTHER" id="PTHR33570">
    <property type="entry name" value="4-CARBOXYMUCONOLACTONE DECARBOXYLASE FAMILY PROTEIN"/>
    <property type="match status" value="1"/>
</dbReference>
<dbReference type="Proteomes" id="UP000503011">
    <property type="component" value="Chromosome"/>
</dbReference>
<dbReference type="SUPFAM" id="SSF69118">
    <property type="entry name" value="AhpD-like"/>
    <property type="match status" value="1"/>
</dbReference>
<accession>A0A6F8YV65</accession>
<dbReference type="InterPro" id="IPR003779">
    <property type="entry name" value="CMD-like"/>
</dbReference>
<evidence type="ECO:0000313" key="2">
    <source>
        <dbReference type="EMBL" id="BCB90012.1"/>
    </source>
</evidence>
<dbReference type="Gene3D" id="1.20.1290.10">
    <property type="entry name" value="AhpD-like"/>
    <property type="match status" value="1"/>
</dbReference>
<dbReference type="InterPro" id="IPR052512">
    <property type="entry name" value="4CMD/NDH-1_regulator"/>
</dbReference>
<reference evidence="2 3" key="2">
    <citation type="submission" date="2020-03" db="EMBL/GenBank/DDBJ databases">
        <authorList>
            <person name="Ichikawa N."/>
            <person name="Kimura A."/>
            <person name="Kitahashi Y."/>
            <person name="Uohara A."/>
        </authorList>
    </citation>
    <scope>NUCLEOTIDE SEQUENCE [LARGE SCALE GENOMIC DNA]</scope>
    <source>
        <strain evidence="2 3">NBRC 105367</strain>
    </source>
</reference>
<dbReference type="PANTHER" id="PTHR33570:SF2">
    <property type="entry name" value="CARBOXYMUCONOLACTONE DECARBOXYLASE-LIKE DOMAIN-CONTAINING PROTEIN"/>
    <property type="match status" value="1"/>
</dbReference>
<dbReference type="GO" id="GO:0051920">
    <property type="term" value="F:peroxiredoxin activity"/>
    <property type="evidence" value="ECO:0007669"/>
    <property type="project" value="InterPro"/>
</dbReference>
<dbReference type="AlphaFoldDB" id="A0A6F8YV65"/>
<name>A0A6F8YV65_9ACTN</name>
<dbReference type="EMBL" id="AP022871">
    <property type="protein sequence ID" value="BCB90012.1"/>
    <property type="molecule type" value="Genomic_DNA"/>
</dbReference>
<feature type="domain" description="Carboxymuconolactone decarboxylase-like" evidence="1">
    <location>
        <begin position="35"/>
        <end position="117"/>
    </location>
</feature>
<sequence>MTTDRFDAGLAVRREVLGDAYVDASLSRATEFNSELQRLVTEYCWGEIWTRPGLPKRTRSLLNIATLVALNRPHELELHIAGALRNGCTTDEIKEVLLQSTIYVGVPAGIDAFRVAARALAAADGHVAPA</sequence>
<dbReference type="InterPro" id="IPR029032">
    <property type="entry name" value="AhpD-like"/>
</dbReference>
<organism evidence="2 3">
    <name type="scientific">Phytohabitans suffuscus</name>
    <dbReference type="NCBI Taxonomy" id="624315"/>
    <lineage>
        <taxon>Bacteria</taxon>
        <taxon>Bacillati</taxon>
        <taxon>Actinomycetota</taxon>
        <taxon>Actinomycetes</taxon>
        <taxon>Micromonosporales</taxon>
        <taxon>Micromonosporaceae</taxon>
    </lineage>
</organism>
<dbReference type="Pfam" id="PF02627">
    <property type="entry name" value="CMD"/>
    <property type="match status" value="1"/>
</dbReference>
<keyword evidence="3" id="KW-1185">Reference proteome</keyword>
<gene>
    <name evidence="2" type="primary">pcaC_2</name>
    <name evidence="2" type="ORF">Psuf_073250</name>
</gene>
<proteinExistence type="predicted"/>